<feature type="transmembrane region" description="Helical" evidence="7">
    <location>
        <begin position="21"/>
        <end position="37"/>
    </location>
</feature>
<evidence type="ECO:0000256" key="7">
    <source>
        <dbReference type="HAMAP-Rule" id="MF_01207"/>
    </source>
</evidence>
<keyword evidence="3 7" id="KW-0812">Transmembrane</keyword>
<evidence type="ECO:0000256" key="3">
    <source>
        <dbReference type="ARBA" id="ARBA00022692"/>
    </source>
</evidence>
<keyword evidence="10" id="KW-1185">Reference proteome</keyword>
<proteinExistence type="inferred from homology"/>
<evidence type="ECO:0000313" key="10">
    <source>
        <dbReference type="Proteomes" id="UP000234190"/>
    </source>
</evidence>
<feature type="domain" description="Ferric oxidoreductase" evidence="8">
    <location>
        <begin position="56"/>
        <end position="167"/>
    </location>
</feature>
<dbReference type="EMBL" id="PDNW01000001">
    <property type="protein sequence ID" value="PLC51714.1"/>
    <property type="molecule type" value="Genomic_DNA"/>
</dbReference>
<feature type="transmembrane region" description="Helical" evidence="7">
    <location>
        <begin position="126"/>
        <end position="145"/>
    </location>
</feature>
<dbReference type="RefSeq" id="WP_102072431.1">
    <property type="nucleotide sequence ID" value="NZ_PDNW01000001.1"/>
</dbReference>
<dbReference type="GO" id="GO:0010181">
    <property type="term" value="F:FMN binding"/>
    <property type="evidence" value="ECO:0007669"/>
    <property type="project" value="UniProtKB-UniRule"/>
</dbReference>
<comment type="subcellular location">
    <subcellularLocation>
        <location evidence="7">Cell membrane</location>
        <topology evidence="7">Multi-pass membrane protein</topology>
    </subcellularLocation>
    <subcellularLocation>
        <location evidence="1">Membrane</location>
        <topology evidence="1">Multi-pass membrane protein</topology>
    </subcellularLocation>
</comment>
<dbReference type="GO" id="GO:0046872">
    <property type="term" value="F:metal ion binding"/>
    <property type="evidence" value="ECO:0007669"/>
    <property type="project" value="UniProtKB-KW"/>
</dbReference>
<feature type="transmembrane region" description="Helical" evidence="7">
    <location>
        <begin position="88"/>
        <end position="106"/>
    </location>
</feature>
<keyword evidence="6 7" id="KW-0472">Membrane</keyword>
<protein>
    <recommendedName>
        <fullName evidence="7">Protein-methionine-sulfoxide reductase heme-binding subunit MsrQ</fullName>
    </recommendedName>
    <alternativeName>
        <fullName evidence="7">Flavocytochrome MsrQ</fullName>
    </alternativeName>
</protein>
<evidence type="ECO:0000259" key="8">
    <source>
        <dbReference type="Pfam" id="PF01794"/>
    </source>
</evidence>
<comment type="cofactor">
    <cofactor evidence="7">
        <name>FMN</name>
        <dbReference type="ChEBI" id="CHEBI:58210"/>
    </cofactor>
    <text evidence="7">Binds 1 FMN per subunit.</text>
</comment>
<dbReference type="GO" id="GO:0016679">
    <property type="term" value="F:oxidoreductase activity, acting on diphenols and related substances as donors"/>
    <property type="evidence" value="ECO:0007669"/>
    <property type="project" value="TreeGrafter"/>
</dbReference>
<keyword evidence="7" id="KW-0349">Heme</keyword>
<sequence>MSTSGAMPAKWSAKQVGRIKPLVFLIALYPVLRWVWLGFSGGLGANPPEFLIRSSGIWALVALCLTLAITPLRRLIQQPAVVRLRRMLGLFAFFYTVLHLLGWALWERGWSLASMWDDVVQRTFITVGMVAFVPMVALAVTSTQGWMRRLGRYWQTLHRSVYVIAGLSVWHFWLVRAGKNDFFEPYAYGVVLVVLLLFRLVYVVRQRGAHGRQ</sequence>
<keyword evidence="7" id="KW-0285">Flavoprotein</keyword>
<dbReference type="GO" id="GO:0030091">
    <property type="term" value="P:protein repair"/>
    <property type="evidence" value="ECO:0007669"/>
    <property type="project" value="UniProtKB-UniRule"/>
</dbReference>
<dbReference type="Proteomes" id="UP000234190">
    <property type="component" value="Unassembled WGS sequence"/>
</dbReference>
<gene>
    <name evidence="7" type="primary">msrQ</name>
    <name evidence="9" type="ORF">CR159_01420</name>
</gene>
<accession>A0A2N4U9L6</accession>
<reference evidence="9 10" key="1">
    <citation type="submission" date="2017-10" db="EMBL/GenBank/DDBJ databases">
        <title>Two draft genome sequences of Pusillimonas sp. strains isolated from a nitrate- and radionuclide-contaminated groundwater in Russia.</title>
        <authorList>
            <person name="Grouzdev D.S."/>
            <person name="Tourova T.P."/>
            <person name="Goeva M.A."/>
            <person name="Babich T.L."/>
            <person name="Sokolova D.S."/>
            <person name="Abdullin R."/>
            <person name="Poltaraus A.B."/>
            <person name="Toshchakov S.V."/>
            <person name="Nazina T.N."/>
        </authorList>
    </citation>
    <scope>NUCLEOTIDE SEQUENCE [LARGE SCALE GENOMIC DNA]</scope>
    <source>
        <strain evidence="9 10">JR1/69-3-13</strain>
    </source>
</reference>
<name>A0A2N4U9L6_9BURK</name>
<feature type="transmembrane region" description="Helical" evidence="7">
    <location>
        <begin position="57"/>
        <end position="76"/>
    </location>
</feature>
<comment type="cofactor">
    <cofactor evidence="7">
        <name>heme b</name>
        <dbReference type="ChEBI" id="CHEBI:60344"/>
    </cofactor>
    <text evidence="7">Binds 1 heme b (iron(II)-protoporphyrin IX) group per subunit.</text>
</comment>
<evidence type="ECO:0000256" key="4">
    <source>
        <dbReference type="ARBA" id="ARBA00022989"/>
    </source>
</evidence>
<comment type="function">
    <text evidence="7">Part of the MsrPQ system that repairs oxidized periplasmic proteins containing methionine sulfoxide residues (Met-O), using respiratory chain electrons. Thus protects these proteins from oxidative-stress damage caused by reactive species of oxygen and chlorine generated by the host defense mechanisms. MsrPQ is essential for the maintenance of envelope integrity under bleach stress, rescuing a wide series of structurally unrelated periplasmic proteins from methionine oxidation. MsrQ provides electrons for reduction to the reductase catalytic subunit MsrP, using the quinone pool of the respiratory chain.</text>
</comment>
<feature type="transmembrane region" description="Helical" evidence="7">
    <location>
        <begin position="186"/>
        <end position="204"/>
    </location>
</feature>
<dbReference type="PANTHER" id="PTHR36964">
    <property type="entry name" value="PROTEIN-METHIONINE-SULFOXIDE REDUCTASE HEME-BINDING SUBUNIT MSRQ"/>
    <property type="match status" value="1"/>
</dbReference>
<dbReference type="Pfam" id="PF01794">
    <property type="entry name" value="Ferric_reduct"/>
    <property type="match status" value="1"/>
</dbReference>
<dbReference type="GO" id="GO:0020037">
    <property type="term" value="F:heme binding"/>
    <property type="evidence" value="ECO:0007669"/>
    <property type="project" value="UniProtKB-UniRule"/>
</dbReference>
<dbReference type="GO" id="GO:0005886">
    <property type="term" value="C:plasma membrane"/>
    <property type="evidence" value="ECO:0007669"/>
    <property type="project" value="UniProtKB-SubCell"/>
</dbReference>
<keyword evidence="5 7" id="KW-0408">Iron</keyword>
<dbReference type="PANTHER" id="PTHR36964:SF1">
    <property type="entry name" value="PROTEIN-METHIONINE-SULFOXIDE REDUCTASE HEME-BINDING SUBUNIT MSRQ"/>
    <property type="match status" value="1"/>
</dbReference>
<keyword evidence="7" id="KW-1003">Cell membrane</keyword>
<keyword evidence="7" id="KW-0288">FMN</keyword>
<dbReference type="OrthoDB" id="9788328at2"/>
<dbReference type="InterPro" id="IPR022837">
    <property type="entry name" value="MsrQ-like"/>
</dbReference>
<keyword evidence="7" id="KW-0479">Metal-binding</keyword>
<keyword evidence="4 7" id="KW-1133">Transmembrane helix</keyword>
<dbReference type="GO" id="GO:0009055">
    <property type="term" value="F:electron transfer activity"/>
    <property type="evidence" value="ECO:0007669"/>
    <property type="project" value="UniProtKB-UniRule"/>
</dbReference>
<evidence type="ECO:0000256" key="5">
    <source>
        <dbReference type="ARBA" id="ARBA00023004"/>
    </source>
</evidence>
<dbReference type="HAMAP" id="MF_01207">
    <property type="entry name" value="MsrQ"/>
    <property type="match status" value="1"/>
</dbReference>
<keyword evidence="2 7" id="KW-0813">Transport</keyword>
<comment type="caution">
    <text evidence="9">The sequence shown here is derived from an EMBL/GenBank/DDBJ whole genome shotgun (WGS) entry which is preliminary data.</text>
</comment>
<evidence type="ECO:0000256" key="6">
    <source>
        <dbReference type="ARBA" id="ARBA00023136"/>
    </source>
</evidence>
<comment type="subunit">
    <text evidence="7">Heterodimer of a catalytic subunit (MsrP) and a heme-binding subunit (MsrQ).</text>
</comment>
<evidence type="ECO:0000256" key="1">
    <source>
        <dbReference type="ARBA" id="ARBA00004141"/>
    </source>
</evidence>
<dbReference type="AlphaFoldDB" id="A0A2N4U9L6"/>
<evidence type="ECO:0000256" key="2">
    <source>
        <dbReference type="ARBA" id="ARBA00022448"/>
    </source>
</evidence>
<dbReference type="InterPro" id="IPR013130">
    <property type="entry name" value="Fe3_Rdtase_TM_dom"/>
</dbReference>
<comment type="similarity">
    <text evidence="7">Belongs to the MsrQ family.</text>
</comment>
<feature type="transmembrane region" description="Helical" evidence="7">
    <location>
        <begin position="157"/>
        <end position="174"/>
    </location>
</feature>
<organism evidence="9 10">
    <name type="scientific">Pollutimonas subterranea</name>
    <dbReference type="NCBI Taxonomy" id="2045210"/>
    <lineage>
        <taxon>Bacteria</taxon>
        <taxon>Pseudomonadati</taxon>
        <taxon>Pseudomonadota</taxon>
        <taxon>Betaproteobacteria</taxon>
        <taxon>Burkholderiales</taxon>
        <taxon>Alcaligenaceae</taxon>
        <taxon>Pollutimonas</taxon>
    </lineage>
</organism>
<evidence type="ECO:0000313" key="9">
    <source>
        <dbReference type="EMBL" id="PLC51714.1"/>
    </source>
</evidence>
<keyword evidence="7" id="KW-0249">Electron transport</keyword>